<feature type="domain" description="Methyltransferase" evidence="2">
    <location>
        <begin position="41"/>
        <end position="132"/>
    </location>
</feature>
<dbReference type="Pfam" id="PF13649">
    <property type="entry name" value="Methyltransf_25"/>
    <property type="match status" value="1"/>
</dbReference>
<dbReference type="AlphaFoldDB" id="A0A2A8CYN6"/>
<dbReference type="Proteomes" id="UP000220102">
    <property type="component" value="Unassembled WGS sequence"/>
</dbReference>
<dbReference type="PANTHER" id="PTHR43861:SF3">
    <property type="entry name" value="PUTATIVE (AFU_ORTHOLOGUE AFUA_2G14390)-RELATED"/>
    <property type="match status" value="1"/>
</dbReference>
<accession>A0A2A8CYN6</accession>
<sequence length="204" mass="22655">MANIEFWDERYDTDEFVYGTAPNAFLANAVMDYFPSPPATILDLGAGEGRTAVFLATRGYDVVAVDASAVGLRKANQLASKHGVQIATEEKDITEWQDEERFDGIVCSFLHFAPADRPRLYRMMQRAVRPGGIVAAEWFRPEQRTEGYTSGGPPHVELMIDKAELRANFPEEGLLLLEDASPMLEEGDHHSGPGATVRLVWRKG</sequence>
<dbReference type="CDD" id="cd02440">
    <property type="entry name" value="AdoMet_MTases"/>
    <property type="match status" value="1"/>
</dbReference>
<evidence type="ECO:0000313" key="4">
    <source>
        <dbReference type="Proteomes" id="UP000220102"/>
    </source>
</evidence>
<comment type="caution">
    <text evidence="3">The sequence shown here is derived from an EMBL/GenBank/DDBJ whole genome shotgun (WGS) entry which is preliminary data.</text>
</comment>
<keyword evidence="4" id="KW-1185">Reference proteome</keyword>
<dbReference type="PANTHER" id="PTHR43861">
    <property type="entry name" value="TRANS-ACONITATE 2-METHYLTRANSFERASE-RELATED"/>
    <property type="match status" value="1"/>
</dbReference>
<organism evidence="3 4">
    <name type="scientific">Longibacter salinarum</name>
    <dbReference type="NCBI Taxonomy" id="1850348"/>
    <lineage>
        <taxon>Bacteria</taxon>
        <taxon>Pseudomonadati</taxon>
        <taxon>Rhodothermota</taxon>
        <taxon>Rhodothermia</taxon>
        <taxon>Rhodothermales</taxon>
        <taxon>Salisaetaceae</taxon>
        <taxon>Longibacter</taxon>
    </lineage>
</organism>
<dbReference type="RefSeq" id="WP_098074968.1">
    <property type="nucleotide sequence ID" value="NZ_PDEQ01000003.1"/>
</dbReference>
<proteinExistence type="predicted"/>
<gene>
    <name evidence="3" type="ORF">CRI94_06980</name>
</gene>
<dbReference type="GO" id="GO:0032259">
    <property type="term" value="P:methylation"/>
    <property type="evidence" value="ECO:0007669"/>
    <property type="project" value="UniProtKB-KW"/>
</dbReference>
<evidence type="ECO:0000256" key="1">
    <source>
        <dbReference type="ARBA" id="ARBA00022679"/>
    </source>
</evidence>
<dbReference type="SUPFAM" id="SSF53335">
    <property type="entry name" value="S-adenosyl-L-methionine-dependent methyltransferases"/>
    <property type="match status" value="1"/>
</dbReference>
<dbReference type="Gene3D" id="3.40.50.150">
    <property type="entry name" value="Vaccinia Virus protein VP39"/>
    <property type="match status" value="1"/>
</dbReference>
<keyword evidence="3" id="KW-0489">Methyltransferase</keyword>
<dbReference type="EMBL" id="PDEQ01000003">
    <property type="protein sequence ID" value="PEN13805.1"/>
    <property type="molecule type" value="Genomic_DNA"/>
</dbReference>
<evidence type="ECO:0000259" key="2">
    <source>
        <dbReference type="Pfam" id="PF13649"/>
    </source>
</evidence>
<name>A0A2A8CYN6_9BACT</name>
<dbReference type="OrthoDB" id="9804312at2"/>
<dbReference type="InterPro" id="IPR029063">
    <property type="entry name" value="SAM-dependent_MTases_sf"/>
</dbReference>
<dbReference type="InterPro" id="IPR041698">
    <property type="entry name" value="Methyltransf_25"/>
</dbReference>
<reference evidence="3 4" key="1">
    <citation type="submission" date="2017-10" db="EMBL/GenBank/DDBJ databases">
        <title>Draft genome of Longibacter Salinarum.</title>
        <authorList>
            <person name="Goh K.M."/>
            <person name="Shamsir M.S."/>
            <person name="Lim S.W."/>
        </authorList>
    </citation>
    <scope>NUCLEOTIDE SEQUENCE [LARGE SCALE GENOMIC DNA]</scope>
    <source>
        <strain evidence="3 4">KCTC 52045</strain>
    </source>
</reference>
<evidence type="ECO:0000313" key="3">
    <source>
        <dbReference type="EMBL" id="PEN13805.1"/>
    </source>
</evidence>
<dbReference type="GO" id="GO:0008168">
    <property type="term" value="F:methyltransferase activity"/>
    <property type="evidence" value="ECO:0007669"/>
    <property type="project" value="UniProtKB-KW"/>
</dbReference>
<keyword evidence="1 3" id="KW-0808">Transferase</keyword>
<protein>
    <submittedName>
        <fullName evidence="3">SAM-dependent methyltransferase</fullName>
    </submittedName>
</protein>